<comment type="caution">
    <text evidence="1">The sequence shown here is derived from an EMBL/GenBank/DDBJ whole genome shotgun (WGS) entry which is preliminary data.</text>
</comment>
<sequence length="69" mass="7366">MLSSACLVYFTGHGPLKGDPTRRVGREGVDDGNGVRCTAGKAAGSERVLVNDYPDAFMARHFDSAPLRV</sequence>
<dbReference type="EMBL" id="JAAGNN010000002">
    <property type="protein sequence ID" value="KAF4092246.1"/>
    <property type="molecule type" value="Genomic_DNA"/>
</dbReference>
<protein>
    <submittedName>
        <fullName evidence="1">Uncharacterized protein</fullName>
    </submittedName>
</protein>
<evidence type="ECO:0000313" key="1">
    <source>
        <dbReference type="EMBL" id="KAF4092246.1"/>
    </source>
</evidence>
<evidence type="ECO:0000313" key="2">
    <source>
        <dbReference type="Proteomes" id="UP000593565"/>
    </source>
</evidence>
<proteinExistence type="predicted"/>
<dbReference type="Proteomes" id="UP000593565">
    <property type="component" value="Unassembled WGS sequence"/>
</dbReference>
<organism evidence="1 2">
    <name type="scientific">Ameiurus melas</name>
    <name type="common">Black bullhead</name>
    <name type="synonym">Silurus melas</name>
    <dbReference type="NCBI Taxonomy" id="219545"/>
    <lineage>
        <taxon>Eukaryota</taxon>
        <taxon>Metazoa</taxon>
        <taxon>Chordata</taxon>
        <taxon>Craniata</taxon>
        <taxon>Vertebrata</taxon>
        <taxon>Euteleostomi</taxon>
        <taxon>Actinopterygii</taxon>
        <taxon>Neopterygii</taxon>
        <taxon>Teleostei</taxon>
        <taxon>Ostariophysi</taxon>
        <taxon>Siluriformes</taxon>
        <taxon>Ictaluridae</taxon>
        <taxon>Ameiurus</taxon>
    </lineage>
</organism>
<reference evidence="1 2" key="1">
    <citation type="submission" date="2020-02" db="EMBL/GenBank/DDBJ databases">
        <title>A chromosome-scale genome assembly of the black bullhead catfish (Ameiurus melas).</title>
        <authorList>
            <person name="Wen M."/>
            <person name="Zham M."/>
            <person name="Cabau C."/>
            <person name="Klopp C."/>
            <person name="Donnadieu C."/>
            <person name="Roques C."/>
            <person name="Bouchez O."/>
            <person name="Lampietro C."/>
            <person name="Jouanno E."/>
            <person name="Herpin A."/>
            <person name="Louis A."/>
            <person name="Berthelot C."/>
            <person name="Parey E."/>
            <person name="Roest-Crollius H."/>
            <person name="Braasch I."/>
            <person name="Postlethwait J."/>
            <person name="Robinson-Rechavi M."/>
            <person name="Echchiki A."/>
            <person name="Begum T."/>
            <person name="Montfort J."/>
            <person name="Schartl M."/>
            <person name="Bobe J."/>
            <person name="Guiguen Y."/>
        </authorList>
    </citation>
    <scope>NUCLEOTIDE SEQUENCE [LARGE SCALE GENOMIC DNA]</scope>
    <source>
        <strain evidence="1">M_S1</strain>
        <tissue evidence="1">Blood</tissue>
    </source>
</reference>
<dbReference type="AlphaFoldDB" id="A0A7J6BBA3"/>
<name>A0A7J6BBA3_AMEME</name>
<gene>
    <name evidence="1" type="ORF">AMELA_G00018660</name>
</gene>
<keyword evidence="2" id="KW-1185">Reference proteome</keyword>
<accession>A0A7J6BBA3</accession>